<evidence type="ECO:0008006" key="2">
    <source>
        <dbReference type="Google" id="ProtNLM"/>
    </source>
</evidence>
<evidence type="ECO:0000313" key="1">
    <source>
        <dbReference type="EMBL" id="ABE99666.1"/>
    </source>
</evidence>
<geneLocation type="plasmid" evidence="1">
    <name>pSOG2</name>
</geneLocation>
<reference evidence="1" key="1">
    <citation type="journal article" date="2006" name="Microbiology">
        <title>Two novel conjugative plasmids from a single strain of Sulfolobus.</title>
        <authorList>
            <person name="Erauso G."/>
            <person name="Stedman K.M."/>
            <person name="van de Werken H.J."/>
            <person name="Zillig W."/>
            <person name="van der Oost J."/>
        </authorList>
    </citation>
    <scope>NUCLEOTIDE SEQUENCE</scope>
    <source>
        <strain evidence="1">SOG2/4</strain>
        <plasmid evidence="1">pSOG2</plasmid>
    </source>
</reference>
<name>Q0ZNQ0_SACIS</name>
<protein>
    <recommendedName>
        <fullName evidence="2">Plasmid pARN4</fullName>
    </recommendedName>
</protein>
<dbReference type="AlphaFoldDB" id="Q0ZNQ0"/>
<sequence length="87" mass="10331">MEKIEEEILLFLKGGIVKERYVIAHFVNKGIPKERIKEALEDLYFYGFILKRSIKRNVNVYLLTEKGKMEAKFLEESRRKARAKRIG</sequence>
<accession>Q0ZNQ0</accession>
<organism evidence="1">
    <name type="scientific">Saccharolobus islandicus</name>
    <name type="common">Sulfolobus islandicus</name>
    <dbReference type="NCBI Taxonomy" id="43080"/>
    <lineage>
        <taxon>Archaea</taxon>
        <taxon>Thermoproteota</taxon>
        <taxon>Thermoprotei</taxon>
        <taxon>Sulfolobales</taxon>
        <taxon>Sulfolobaceae</taxon>
        <taxon>Saccharolobus</taxon>
    </lineage>
</organism>
<keyword evidence="1" id="KW-0614">Plasmid</keyword>
<proteinExistence type="predicted"/>
<dbReference type="RefSeq" id="WP_012386992.1">
    <property type="nucleotide sequence ID" value="NC_010598.1"/>
</dbReference>
<dbReference type="EMBL" id="DQ335584">
    <property type="protein sequence ID" value="ABE99666.1"/>
    <property type="molecule type" value="Genomic_DNA"/>
</dbReference>